<dbReference type="NCBIfam" id="TIGR00188">
    <property type="entry name" value="rnpA"/>
    <property type="match status" value="1"/>
</dbReference>
<evidence type="ECO:0000256" key="8">
    <source>
        <dbReference type="NCBIfam" id="TIGR00188"/>
    </source>
</evidence>
<evidence type="ECO:0000256" key="3">
    <source>
        <dbReference type="ARBA" id="ARBA00022722"/>
    </source>
</evidence>
<dbReference type="InterPro" id="IPR020568">
    <property type="entry name" value="Ribosomal_Su5_D2-typ_SF"/>
</dbReference>
<dbReference type="Gene3D" id="3.30.230.10">
    <property type="match status" value="1"/>
</dbReference>
<dbReference type="EC" id="3.1.26.5" evidence="7 8"/>
<dbReference type="AlphaFoldDB" id="A0A917BPB0"/>
<evidence type="ECO:0000256" key="7">
    <source>
        <dbReference type="HAMAP-Rule" id="MF_00227"/>
    </source>
</evidence>
<gene>
    <name evidence="7" type="primary">rnpA</name>
    <name evidence="9" type="ORF">GCM10011332_03920</name>
</gene>
<dbReference type="InterPro" id="IPR000100">
    <property type="entry name" value="RNase_P"/>
</dbReference>
<comment type="caution">
    <text evidence="9">The sequence shown here is derived from an EMBL/GenBank/DDBJ whole genome shotgun (WGS) entry which is preliminary data.</text>
</comment>
<keyword evidence="5 7" id="KW-0378">Hydrolase</keyword>
<dbReference type="GO" id="GO:0030677">
    <property type="term" value="C:ribonuclease P complex"/>
    <property type="evidence" value="ECO:0007669"/>
    <property type="project" value="TreeGrafter"/>
</dbReference>
<keyword evidence="2 7" id="KW-0819">tRNA processing</keyword>
<keyword evidence="4 7" id="KW-0255">Endonuclease</keyword>
<dbReference type="Proteomes" id="UP000632498">
    <property type="component" value="Unassembled WGS sequence"/>
</dbReference>
<evidence type="ECO:0000256" key="1">
    <source>
        <dbReference type="ARBA" id="ARBA00002663"/>
    </source>
</evidence>
<comment type="function">
    <text evidence="1 7">RNaseP catalyzes the removal of the 5'-leader sequence from pre-tRNA to produce the mature 5'-terminus. It can also cleave other RNA substrates such as 4.5S RNA. The protein component plays an auxiliary but essential role in vivo by binding to the 5'-leader sequence and broadening the substrate specificity of the ribozyme.</text>
</comment>
<dbReference type="PROSITE" id="PS00648">
    <property type="entry name" value="RIBONUCLEASE_P"/>
    <property type="match status" value="1"/>
</dbReference>
<dbReference type="PANTHER" id="PTHR33992:SF1">
    <property type="entry name" value="RIBONUCLEASE P PROTEIN COMPONENT"/>
    <property type="match status" value="1"/>
</dbReference>
<comment type="similarity">
    <text evidence="7">Belongs to the RnpA family.</text>
</comment>
<evidence type="ECO:0000313" key="9">
    <source>
        <dbReference type="EMBL" id="GGF53788.1"/>
    </source>
</evidence>
<evidence type="ECO:0000256" key="5">
    <source>
        <dbReference type="ARBA" id="ARBA00022801"/>
    </source>
</evidence>
<dbReference type="SUPFAM" id="SSF54211">
    <property type="entry name" value="Ribosomal protein S5 domain 2-like"/>
    <property type="match status" value="1"/>
</dbReference>
<comment type="catalytic activity">
    <reaction evidence="7">
        <text>Endonucleolytic cleavage of RNA, removing 5'-extranucleotides from tRNA precursor.</text>
        <dbReference type="EC" id="3.1.26.5"/>
    </reaction>
</comment>
<sequence length="143" mass="16296">MTLIPRLKKRREFLSVAATRKKWVTPGLILQIRKRNQPLSSISKRYAERGIPDGQPDIRIGFTVSKKVGNAPQRNRARRRLRAIADLVLFKKARSGYDLVLIGRKETITRPFADLEKDLKTALWRTGVHIDAPTTAQKAKGKQ</sequence>
<dbReference type="GO" id="GO:0042781">
    <property type="term" value="F:3'-tRNA processing endoribonuclease activity"/>
    <property type="evidence" value="ECO:0007669"/>
    <property type="project" value="TreeGrafter"/>
</dbReference>
<keyword evidence="10" id="KW-1185">Reference proteome</keyword>
<evidence type="ECO:0000256" key="4">
    <source>
        <dbReference type="ARBA" id="ARBA00022759"/>
    </source>
</evidence>
<keyword evidence="6 7" id="KW-0694">RNA-binding</keyword>
<dbReference type="Pfam" id="PF00825">
    <property type="entry name" value="Ribonuclease_P"/>
    <property type="match status" value="1"/>
</dbReference>
<evidence type="ECO:0000256" key="2">
    <source>
        <dbReference type="ARBA" id="ARBA00022694"/>
    </source>
</evidence>
<dbReference type="InterPro" id="IPR014721">
    <property type="entry name" value="Ribsml_uS5_D2-typ_fold_subgr"/>
</dbReference>
<dbReference type="InterPro" id="IPR020539">
    <property type="entry name" value="RNase_P_CS"/>
</dbReference>
<organism evidence="9 10">
    <name type="scientific">Terasakiella brassicae</name>
    <dbReference type="NCBI Taxonomy" id="1634917"/>
    <lineage>
        <taxon>Bacteria</taxon>
        <taxon>Pseudomonadati</taxon>
        <taxon>Pseudomonadota</taxon>
        <taxon>Alphaproteobacteria</taxon>
        <taxon>Rhodospirillales</taxon>
        <taxon>Terasakiellaceae</taxon>
        <taxon>Terasakiella</taxon>
    </lineage>
</organism>
<accession>A0A917BPB0</accession>
<evidence type="ECO:0000313" key="10">
    <source>
        <dbReference type="Proteomes" id="UP000632498"/>
    </source>
</evidence>
<dbReference type="GO" id="GO:0000049">
    <property type="term" value="F:tRNA binding"/>
    <property type="evidence" value="ECO:0007669"/>
    <property type="project" value="UniProtKB-UniRule"/>
</dbReference>
<dbReference type="GO" id="GO:0001682">
    <property type="term" value="P:tRNA 5'-leader removal"/>
    <property type="evidence" value="ECO:0007669"/>
    <property type="project" value="UniProtKB-UniRule"/>
</dbReference>
<protein>
    <recommendedName>
        <fullName evidence="7 8">Ribonuclease P protein component</fullName>
        <shortName evidence="7">RNase P protein</shortName>
        <shortName evidence="7">RNaseP protein</shortName>
        <ecNumber evidence="7 8">3.1.26.5</ecNumber>
    </recommendedName>
    <alternativeName>
        <fullName evidence="7">Protein C5</fullName>
    </alternativeName>
</protein>
<dbReference type="HAMAP" id="MF_00227">
    <property type="entry name" value="RNase_P"/>
    <property type="match status" value="1"/>
</dbReference>
<comment type="subunit">
    <text evidence="7">Consists of a catalytic RNA component (M1 or rnpB) and a protein subunit.</text>
</comment>
<reference evidence="9" key="2">
    <citation type="submission" date="2020-09" db="EMBL/GenBank/DDBJ databases">
        <authorList>
            <person name="Sun Q."/>
            <person name="Zhou Y."/>
        </authorList>
    </citation>
    <scope>NUCLEOTIDE SEQUENCE</scope>
    <source>
        <strain evidence="9">CGMCC 1.15254</strain>
    </source>
</reference>
<dbReference type="EMBL" id="BMHV01000002">
    <property type="protein sequence ID" value="GGF53788.1"/>
    <property type="molecule type" value="Genomic_DNA"/>
</dbReference>
<proteinExistence type="inferred from homology"/>
<dbReference type="RefSeq" id="WP_188660723.1">
    <property type="nucleotide sequence ID" value="NZ_BMHV01000002.1"/>
</dbReference>
<dbReference type="PANTHER" id="PTHR33992">
    <property type="entry name" value="RIBONUCLEASE P PROTEIN COMPONENT"/>
    <property type="match status" value="1"/>
</dbReference>
<name>A0A917BPB0_9PROT</name>
<evidence type="ECO:0000256" key="6">
    <source>
        <dbReference type="ARBA" id="ARBA00022884"/>
    </source>
</evidence>
<reference evidence="9" key="1">
    <citation type="journal article" date="2014" name="Int. J. Syst. Evol. Microbiol.">
        <title>Complete genome sequence of Corynebacterium casei LMG S-19264T (=DSM 44701T), isolated from a smear-ripened cheese.</title>
        <authorList>
            <consortium name="US DOE Joint Genome Institute (JGI-PGF)"/>
            <person name="Walter F."/>
            <person name="Albersmeier A."/>
            <person name="Kalinowski J."/>
            <person name="Ruckert C."/>
        </authorList>
    </citation>
    <scope>NUCLEOTIDE SEQUENCE</scope>
    <source>
        <strain evidence="9">CGMCC 1.15254</strain>
    </source>
</reference>
<keyword evidence="3 7" id="KW-0540">Nuclease</keyword>
<dbReference type="GO" id="GO:0004526">
    <property type="term" value="F:ribonuclease P activity"/>
    <property type="evidence" value="ECO:0007669"/>
    <property type="project" value="UniProtKB-UniRule"/>
</dbReference>